<keyword evidence="2" id="KW-0808">Transferase</keyword>
<reference evidence="2" key="1">
    <citation type="submission" date="2007-04" db="EMBL/GenBank/DDBJ databases">
        <title>Annotation of Pediculus humanus corporis strain USDA.</title>
        <authorList>
            <person name="Kirkness E."/>
            <person name="Hannick L."/>
            <person name="Hass B."/>
            <person name="Bruggner R."/>
            <person name="Lawson D."/>
            <person name="Bidwell S."/>
            <person name="Joardar V."/>
            <person name="Caler E."/>
            <person name="Walenz B."/>
            <person name="Inman J."/>
            <person name="Schobel S."/>
            <person name="Galinsky K."/>
            <person name="Amedeo P."/>
            <person name="Strausberg R."/>
        </authorList>
    </citation>
    <scope>NUCLEOTIDE SEQUENCE</scope>
    <source>
        <strain evidence="2">USDA</strain>
    </source>
</reference>
<dbReference type="STRING" id="121224.E0V9M9"/>
<dbReference type="InterPro" id="IPR013974">
    <property type="entry name" value="SAF"/>
</dbReference>
<dbReference type="KEGG" id="phu:Phum_PHUM018360"/>
<feature type="domain" description="AFP-like" evidence="1">
    <location>
        <begin position="319"/>
        <end position="376"/>
    </location>
</feature>
<evidence type="ECO:0000313" key="3">
    <source>
        <dbReference type="EnsemblMetazoa" id="PHUM018360-PA"/>
    </source>
</evidence>
<dbReference type="SUPFAM" id="SSF51269">
    <property type="entry name" value="AFP III-like domain"/>
    <property type="match status" value="1"/>
</dbReference>
<dbReference type="InterPro" id="IPR013785">
    <property type="entry name" value="Aldolase_TIM"/>
</dbReference>
<dbReference type="InterPro" id="IPR036732">
    <property type="entry name" value="AFP_Neu5c_C_sf"/>
</dbReference>
<dbReference type="PANTHER" id="PTHR42966:SF1">
    <property type="entry name" value="SIALIC ACID SYNTHASE"/>
    <property type="match status" value="1"/>
</dbReference>
<dbReference type="InterPro" id="IPR051690">
    <property type="entry name" value="PseI-like"/>
</dbReference>
<dbReference type="FunCoup" id="E0V9M9">
    <property type="interactions" value="804"/>
</dbReference>
<dbReference type="InParanoid" id="E0V9M9"/>
<organism>
    <name type="scientific">Pediculus humanus subsp. corporis</name>
    <name type="common">Body louse</name>
    <dbReference type="NCBI Taxonomy" id="121224"/>
    <lineage>
        <taxon>Eukaryota</taxon>
        <taxon>Metazoa</taxon>
        <taxon>Ecdysozoa</taxon>
        <taxon>Arthropoda</taxon>
        <taxon>Hexapoda</taxon>
        <taxon>Insecta</taxon>
        <taxon>Pterygota</taxon>
        <taxon>Neoptera</taxon>
        <taxon>Paraneoptera</taxon>
        <taxon>Psocodea</taxon>
        <taxon>Troctomorpha</taxon>
        <taxon>Phthiraptera</taxon>
        <taxon>Anoplura</taxon>
        <taxon>Pediculidae</taxon>
        <taxon>Pediculus</taxon>
    </lineage>
</organism>
<dbReference type="InterPro" id="IPR057736">
    <property type="entry name" value="SAF_PseI/NeuA/NeuB"/>
</dbReference>
<dbReference type="GO" id="GO:0047444">
    <property type="term" value="F:N-acylneuraminate-9-phosphate synthase activity"/>
    <property type="evidence" value="ECO:0007669"/>
    <property type="project" value="UniProtKB-EC"/>
</dbReference>
<dbReference type="EC" id="2.5.1.57" evidence="2"/>
<dbReference type="SUPFAM" id="SSF51569">
    <property type="entry name" value="Aldolase"/>
    <property type="match status" value="1"/>
</dbReference>
<dbReference type="OMA" id="MTYIDYR"/>
<dbReference type="Gene3D" id="3.90.1210.10">
    <property type="entry name" value="Antifreeze-like/N-acetylneuraminic acid synthase C-terminal domain"/>
    <property type="match status" value="1"/>
</dbReference>
<dbReference type="VEuPathDB" id="VectorBase:PHUM018360"/>
<dbReference type="PANTHER" id="PTHR42966">
    <property type="entry name" value="N-ACETYLNEURAMINATE SYNTHASE"/>
    <property type="match status" value="1"/>
</dbReference>
<dbReference type="AlphaFoldDB" id="E0V9M9"/>
<keyword evidence="4" id="KW-1185">Reference proteome</keyword>
<dbReference type="Gene3D" id="3.20.20.70">
    <property type="entry name" value="Aldolase class I"/>
    <property type="match status" value="1"/>
</dbReference>
<gene>
    <name evidence="3" type="primary">8233798</name>
    <name evidence="2" type="ORF">Phum_PHUM018360</name>
</gene>
<dbReference type="EC" id="2.5.1.56" evidence="2"/>
<reference evidence="2" key="2">
    <citation type="submission" date="2007-04" db="EMBL/GenBank/DDBJ databases">
        <title>The genome of the human body louse.</title>
        <authorList>
            <consortium name="The Human Body Louse Genome Consortium"/>
            <person name="Kirkness E."/>
            <person name="Walenz B."/>
            <person name="Hass B."/>
            <person name="Bruggner R."/>
            <person name="Strausberg R."/>
        </authorList>
    </citation>
    <scope>NUCLEOTIDE SEQUENCE</scope>
    <source>
        <strain evidence="2">USDA</strain>
    </source>
</reference>
<dbReference type="Pfam" id="PF03102">
    <property type="entry name" value="NeuB"/>
    <property type="match status" value="1"/>
</dbReference>
<proteinExistence type="predicted"/>
<evidence type="ECO:0000313" key="4">
    <source>
        <dbReference type="Proteomes" id="UP000009046"/>
    </source>
</evidence>
<dbReference type="HOGENOM" id="CLU_040465_1_0_1"/>
<dbReference type="eggNOG" id="ENOG502QR5J">
    <property type="taxonomic scope" value="Eukaryota"/>
</dbReference>
<dbReference type="GO" id="GO:0050462">
    <property type="term" value="F:N-acetylneuraminate synthase activity"/>
    <property type="evidence" value="ECO:0007669"/>
    <property type="project" value="UniProtKB-EC"/>
</dbReference>
<evidence type="ECO:0000313" key="2">
    <source>
        <dbReference type="EMBL" id="EEB10098.1"/>
    </source>
</evidence>
<dbReference type="CTD" id="8233798"/>
<dbReference type="CDD" id="cd11615">
    <property type="entry name" value="SAF_NeuB_like"/>
    <property type="match status" value="1"/>
</dbReference>
<accession>E0V9M9</accession>
<dbReference type="InterPro" id="IPR013132">
    <property type="entry name" value="PseI/NeuA/B-like_N"/>
</dbReference>
<dbReference type="EMBL" id="AAZO01000222">
    <property type="status" value="NOT_ANNOTATED_CDS"/>
    <property type="molecule type" value="Genomic_DNA"/>
</dbReference>
<dbReference type="Proteomes" id="UP000009046">
    <property type="component" value="Unassembled WGS sequence"/>
</dbReference>
<evidence type="ECO:0000259" key="1">
    <source>
        <dbReference type="PROSITE" id="PS50844"/>
    </source>
</evidence>
<dbReference type="GO" id="GO:0016051">
    <property type="term" value="P:carbohydrate biosynthetic process"/>
    <property type="evidence" value="ECO:0007669"/>
    <property type="project" value="InterPro"/>
</dbReference>
<name>E0V9M9_PEDHC</name>
<dbReference type="InterPro" id="IPR006190">
    <property type="entry name" value="SAF_AFP_Neu5Ac"/>
</dbReference>
<dbReference type="EMBL" id="DS234995">
    <property type="protein sequence ID" value="EEB10098.1"/>
    <property type="molecule type" value="Genomic_DNA"/>
</dbReference>
<protein>
    <submittedName>
        <fullName evidence="2 3">Sialic acid synthase, putative</fullName>
        <ecNumber evidence="2">2.5.1.56</ecNumber>
        <ecNumber evidence="2">2.5.1.57</ecNumber>
    </submittedName>
</protein>
<dbReference type="GeneID" id="8233798"/>
<dbReference type="RefSeq" id="XP_002422836.1">
    <property type="nucleotide sequence ID" value="XM_002422791.1"/>
</dbReference>
<sequence>MAGEDVQIKGPNTIRIGNCSAIGPNERCFIIAEIGQNHQGDINLAKEMILLAKESGADCVKFQKSHLPSKFNKKALMRPYISPNSWGATYGDHKNYLEFDDNDFIELQNFSHSKNIIFSSSVMDEVSLNFLNNLDVPFIKIGSGDAHNFKLLKLASRLGKPLIISTGMSHISDVIEIYNLLKSNHMNFSLLHCTSSYPVPFDEINLNVIKSYKKLFPDINIGYSGHELGIDVPLGAVALGAKIIEKHFTLDKSLKGTDHKCSLTPLEFKQMVSNIRDFERNKIQLETIFSKDEVKKSLGAHEKKFQKSEKTCYEKLGKTVVAAKPLKKGDVITWDNVSLKVAEPKGIPGNYLHNIIGKTINKTVDEDESILENFFT</sequence>
<dbReference type="PROSITE" id="PS50844">
    <property type="entry name" value="AFP_LIKE"/>
    <property type="match status" value="1"/>
</dbReference>
<dbReference type="Pfam" id="PF08666">
    <property type="entry name" value="SAF"/>
    <property type="match status" value="1"/>
</dbReference>
<dbReference type="EnsemblMetazoa" id="PHUM018360-RA">
    <property type="protein sequence ID" value="PHUM018360-PA"/>
    <property type="gene ID" value="PHUM018360"/>
</dbReference>
<dbReference type="OrthoDB" id="9928645at2759"/>
<reference evidence="3" key="3">
    <citation type="submission" date="2021-02" db="UniProtKB">
        <authorList>
            <consortium name="EnsemblMetazoa"/>
        </authorList>
    </citation>
    <scope>IDENTIFICATION</scope>
    <source>
        <strain evidence="3">USDA</strain>
    </source>
</reference>